<keyword evidence="2" id="KW-1185">Reference proteome</keyword>
<dbReference type="Proteomes" id="UP000657918">
    <property type="component" value="Unassembled WGS sequence"/>
</dbReference>
<dbReference type="EMBL" id="JADGMS010000015">
    <property type="protein sequence ID" value="KAF9668075.1"/>
    <property type="molecule type" value="Genomic_DNA"/>
</dbReference>
<organism evidence="1 2">
    <name type="scientific">Salix dunnii</name>
    <dbReference type="NCBI Taxonomy" id="1413687"/>
    <lineage>
        <taxon>Eukaryota</taxon>
        <taxon>Viridiplantae</taxon>
        <taxon>Streptophyta</taxon>
        <taxon>Embryophyta</taxon>
        <taxon>Tracheophyta</taxon>
        <taxon>Spermatophyta</taxon>
        <taxon>Magnoliopsida</taxon>
        <taxon>eudicotyledons</taxon>
        <taxon>Gunneridae</taxon>
        <taxon>Pentapetalae</taxon>
        <taxon>rosids</taxon>
        <taxon>fabids</taxon>
        <taxon>Malpighiales</taxon>
        <taxon>Salicaceae</taxon>
        <taxon>Saliceae</taxon>
        <taxon>Salix</taxon>
    </lineage>
</organism>
<accession>A0A835MJG3</accession>
<gene>
    <name evidence="1" type="ORF">SADUNF_Sadunf15G0089600</name>
</gene>
<dbReference type="AlphaFoldDB" id="A0A835MJG3"/>
<dbReference type="PANTHER" id="PTHR32387:SF3">
    <property type="entry name" value="ATP_DNA BINDING PROTEIN"/>
    <property type="match status" value="1"/>
</dbReference>
<evidence type="ECO:0000313" key="1">
    <source>
        <dbReference type="EMBL" id="KAF9668075.1"/>
    </source>
</evidence>
<comment type="caution">
    <text evidence="1">The sequence shown here is derived from an EMBL/GenBank/DDBJ whole genome shotgun (WGS) entry which is preliminary data.</text>
</comment>
<proteinExistence type="predicted"/>
<dbReference type="InterPro" id="IPR052957">
    <property type="entry name" value="Auxin_embryo_med"/>
</dbReference>
<protein>
    <submittedName>
        <fullName evidence="1">Uncharacterized protein</fullName>
    </submittedName>
</protein>
<sequence length="349" mass="40159">MLVSGLRASAVCSILWSSHVRPTDGPFIDEYYYGSDIKVYLKELSVIGVVHLDSHFEFDSIFRVYDFRRENKKICIPDGLENETWVNPEECVLHDKDGLFGLQLNVLENHYEPKLLHFFSSSFNVRSSPSFDDYFKLWKFMKIIDTCRVLCFWECSMMQRSSRAKRTLADDLVKLPFVLGTDEILLCSKSDVFIVDDLLLRDLFEKYSSRPIFVCCPQQNLPSLSRTRLLEVYRKIGVRTISESVLKEELSLADGVELRQMDLRDAGIGEELIRLILGFLAHPSLDMEATKRHGAVQCLLNLKVLETMEPITVSYSLSLSDGEVLKVEASCMIRKPAFGQKRKDDKYNH</sequence>
<name>A0A835MJG3_9ROSI</name>
<reference evidence="1 2" key="1">
    <citation type="submission" date="2020-10" db="EMBL/GenBank/DDBJ databases">
        <title>Plant Genome Project.</title>
        <authorList>
            <person name="Zhang R.-G."/>
        </authorList>
    </citation>
    <scope>NUCLEOTIDE SEQUENCE [LARGE SCALE GENOMIC DNA]</scope>
    <source>
        <strain evidence="1">FAFU-HL-1</strain>
        <tissue evidence="1">Leaf</tissue>
    </source>
</reference>
<evidence type="ECO:0000313" key="2">
    <source>
        <dbReference type="Proteomes" id="UP000657918"/>
    </source>
</evidence>
<dbReference type="PANTHER" id="PTHR32387">
    <property type="entry name" value="WU:FJ29H11"/>
    <property type="match status" value="1"/>
</dbReference>
<dbReference type="OrthoDB" id="1262810at2759"/>